<evidence type="ECO:0000256" key="2">
    <source>
        <dbReference type="ARBA" id="ARBA00023125"/>
    </source>
</evidence>
<dbReference type="Gene3D" id="3.40.50.150">
    <property type="entry name" value="Vaccinia Virus protein VP39"/>
    <property type="match status" value="1"/>
</dbReference>
<organism evidence="4 5">
    <name type="scientific">Wenjunlia vitaminophila</name>
    <name type="common">Streptomyces vitaminophilus</name>
    <dbReference type="NCBI Taxonomy" id="76728"/>
    <lineage>
        <taxon>Bacteria</taxon>
        <taxon>Bacillati</taxon>
        <taxon>Actinomycetota</taxon>
        <taxon>Actinomycetes</taxon>
        <taxon>Kitasatosporales</taxon>
        <taxon>Streptomycetaceae</taxon>
        <taxon>Wenjunlia</taxon>
    </lineage>
</organism>
<dbReference type="InterPro" id="IPR029063">
    <property type="entry name" value="SAM-dependent_MTases_sf"/>
</dbReference>
<dbReference type="STRING" id="76728.AQ490_22125"/>
<dbReference type="GO" id="GO:0032259">
    <property type="term" value="P:methylation"/>
    <property type="evidence" value="ECO:0007669"/>
    <property type="project" value="UniProtKB-KW"/>
</dbReference>
<dbReference type="SUPFAM" id="SSF116734">
    <property type="entry name" value="DNA methylase specificity domain"/>
    <property type="match status" value="1"/>
</dbReference>
<dbReference type="GO" id="GO:0009307">
    <property type="term" value="P:DNA restriction-modification system"/>
    <property type="evidence" value="ECO:0007669"/>
    <property type="project" value="UniProtKB-KW"/>
</dbReference>
<name>A0A0T6LSJ6_WENVI</name>
<evidence type="ECO:0000313" key="4">
    <source>
        <dbReference type="EMBL" id="KRV49013.1"/>
    </source>
</evidence>
<dbReference type="Proteomes" id="UP000050867">
    <property type="component" value="Unassembled WGS sequence"/>
</dbReference>
<keyword evidence="2" id="KW-0238">DNA-binding</keyword>
<dbReference type="GO" id="GO:0003677">
    <property type="term" value="F:DNA binding"/>
    <property type="evidence" value="ECO:0007669"/>
    <property type="project" value="UniProtKB-KW"/>
</dbReference>
<dbReference type="OrthoDB" id="9784823at2"/>
<dbReference type="SUPFAM" id="SSF53335">
    <property type="entry name" value="S-adenosyl-L-methionine-dependent methyltransferases"/>
    <property type="match status" value="1"/>
</dbReference>
<feature type="domain" description="DNA methylase adenine-specific" evidence="3">
    <location>
        <begin position="131"/>
        <end position="372"/>
    </location>
</feature>
<gene>
    <name evidence="4" type="ORF">AQ490_22125</name>
</gene>
<keyword evidence="5" id="KW-1185">Reference proteome</keyword>
<dbReference type="InterPro" id="IPR003356">
    <property type="entry name" value="DNA_methylase_A-5"/>
</dbReference>
<dbReference type="EMBL" id="LLZU01000016">
    <property type="protein sequence ID" value="KRV49013.1"/>
    <property type="molecule type" value="Genomic_DNA"/>
</dbReference>
<reference evidence="4 5" key="1">
    <citation type="submission" date="2015-10" db="EMBL/GenBank/DDBJ databases">
        <title>Draft genome sequence of pyrrolomycin-producing Streptomyces vitaminophilus.</title>
        <authorList>
            <person name="Graham D.E."/>
            <person name="Mahan K.M."/>
            <person name="Klingeman D.M."/>
            <person name="Hettich R.L."/>
            <person name="Parry R.J."/>
        </authorList>
    </citation>
    <scope>NUCLEOTIDE SEQUENCE [LARGE SCALE GENOMIC DNA]</scope>
    <source>
        <strain evidence="4 5">ATCC 31673</strain>
    </source>
</reference>
<dbReference type="InterPro" id="IPR044946">
    <property type="entry name" value="Restrct_endonuc_typeI_TRD_sf"/>
</dbReference>
<dbReference type="CDD" id="cd02440">
    <property type="entry name" value="AdoMet_MTases"/>
    <property type="match status" value="1"/>
</dbReference>
<dbReference type="eggNOG" id="COG0286">
    <property type="taxonomic scope" value="Bacteria"/>
</dbReference>
<keyword evidence="4" id="KW-0808">Transferase</keyword>
<evidence type="ECO:0000256" key="1">
    <source>
        <dbReference type="ARBA" id="ARBA00022747"/>
    </source>
</evidence>
<comment type="caution">
    <text evidence="4">The sequence shown here is derived from an EMBL/GenBank/DDBJ whole genome shotgun (WGS) entry which is preliminary data.</text>
</comment>
<accession>A0A0T6LSJ6</accession>
<proteinExistence type="predicted"/>
<evidence type="ECO:0000313" key="5">
    <source>
        <dbReference type="Proteomes" id="UP000050867"/>
    </source>
</evidence>
<dbReference type="GO" id="GO:0008170">
    <property type="term" value="F:N-methyltransferase activity"/>
    <property type="evidence" value="ECO:0007669"/>
    <property type="project" value="InterPro"/>
</dbReference>
<evidence type="ECO:0000259" key="3">
    <source>
        <dbReference type="Pfam" id="PF02384"/>
    </source>
</evidence>
<dbReference type="PANTHER" id="PTHR42998">
    <property type="entry name" value="TYPE I RESTRICTION ENZYME HINDVIIP M PROTEIN-RELATED"/>
    <property type="match status" value="1"/>
</dbReference>
<sequence length="668" mass="72002">MSSSQPVPVSLAEIARIAGVGRAAVSNWRRRHDSFPQRVAGTDASPLFSLDAVEQWLRANGKLRETRGLELLWPRFEALGSRYTTALAIAEVGRRMRRSRPRPGTEPIPPQAWQLIREAVRLGRREGPAETFEFLLRRWLDTHVRQISTTPPQLADLMVGIASLVTPNADRPFTVLDPACGAGHLLMSAATAYASPTLIGCELDPTVAALAAERLAFHTEGTHASVTVRDGNSLSSDPYANLTADVVVCTPPYNERDWGYEELATDPRWVYGLPQRSESELAWVQHTLARLRPGGTAVLLLPPGVASRRSGRRIRQGLLRAGVLRAVVALPPGCAQPHSVSLHLWVLRTPDDGSHRATAEDILLVDATSHTDRGADGRDAGPNWQALSDHVLGSALPLLDAPPSSRPAASSVRVPVVDLLGDEADLTPGRHITPDRAARGKQLAASWEKFASFLSELNDTRDTLSSLKLASDDVPQWPTRNLGELCRAGTVVLRSGQQPPDGAVLDGEPGGDSVPFLTVPDLLQGGTPRAWVAGDASAVVVRKGDVVVVGVVRAFSAWVHQGPPVALGPQLHALYVTPGMLDAHFLAGCLRAPSNSRQAGTHTSTSSRVDVRRLLVLQPPLEDQRRYGEVFRQISTFEQLLTRTGELGRGLIGDLSEQLASGHLSSRG</sequence>
<dbReference type="Pfam" id="PF02384">
    <property type="entry name" value="N6_Mtase"/>
    <property type="match status" value="1"/>
</dbReference>
<dbReference type="RefSeq" id="WP_026220366.1">
    <property type="nucleotide sequence ID" value="NZ_LLZU01000016.1"/>
</dbReference>
<dbReference type="Gene3D" id="3.90.220.20">
    <property type="entry name" value="DNA methylase specificity domains"/>
    <property type="match status" value="1"/>
</dbReference>
<dbReference type="AlphaFoldDB" id="A0A0T6LSJ6"/>
<dbReference type="PRINTS" id="PR00507">
    <property type="entry name" value="N12N6MTFRASE"/>
</dbReference>
<keyword evidence="4" id="KW-0489">Methyltransferase</keyword>
<dbReference type="REBASE" id="139146">
    <property type="entry name" value="M.Svi31673ORF22125P"/>
</dbReference>
<protein>
    <submittedName>
        <fullName evidence="4">N-6 DNA methylase</fullName>
    </submittedName>
</protein>
<dbReference type="InterPro" id="IPR052916">
    <property type="entry name" value="Type-I_RE_MTase_Subunit"/>
</dbReference>
<dbReference type="PANTHER" id="PTHR42998:SF1">
    <property type="entry name" value="TYPE I RESTRICTION ENZYME HINDI METHYLASE SUBUNIT"/>
    <property type="match status" value="1"/>
</dbReference>
<keyword evidence="1" id="KW-0680">Restriction system</keyword>